<organism evidence="3 4">
    <name type="scientific">Plastoroseomonas arctica</name>
    <dbReference type="NCBI Taxonomy" id="1509237"/>
    <lineage>
        <taxon>Bacteria</taxon>
        <taxon>Pseudomonadati</taxon>
        <taxon>Pseudomonadota</taxon>
        <taxon>Alphaproteobacteria</taxon>
        <taxon>Acetobacterales</taxon>
        <taxon>Acetobacteraceae</taxon>
        <taxon>Plastoroseomonas</taxon>
    </lineage>
</organism>
<reference evidence="3" key="2">
    <citation type="journal article" date="2021" name="Syst. Appl. Microbiol.">
        <title>Roseomonas hellenica sp. nov., isolated from roots of wild-growing Alkanna tinctoria.</title>
        <authorList>
            <person name="Rat A."/>
            <person name="Naranjo H.D."/>
            <person name="Lebbe L."/>
            <person name="Cnockaert M."/>
            <person name="Krigas N."/>
            <person name="Grigoriadou K."/>
            <person name="Maloupa E."/>
            <person name="Willems A."/>
        </authorList>
    </citation>
    <scope>NUCLEOTIDE SEQUENCE</scope>
    <source>
        <strain evidence="3">LMG 28251</strain>
    </source>
</reference>
<protein>
    <submittedName>
        <fullName evidence="3">SDR family oxidoreductase</fullName>
    </submittedName>
</protein>
<dbReference type="PRINTS" id="PR00080">
    <property type="entry name" value="SDRFAMILY"/>
</dbReference>
<proteinExistence type="inferred from homology"/>
<dbReference type="SUPFAM" id="SSF51735">
    <property type="entry name" value="NAD(P)-binding Rossmann-fold domains"/>
    <property type="match status" value="1"/>
</dbReference>
<dbReference type="Pfam" id="PF00106">
    <property type="entry name" value="adh_short"/>
    <property type="match status" value="1"/>
</dbReference>
<accession>A0AAF1JV02</accession>
<evidence type="ECO:0000256" key="2">
    <source>
        <dbReference type="RuleBase" id="RU000363"/>
    </source>
</evidence>
<comment type="similarity">
    <text evidence="1 2">Belongs to the short-chain dehydrogenases/reductases (SDR) family.</text>
</comment>
<dbReference type="CDD" id="cd05233">
    <property type="entry name" value="SDR_c"/>
    <property type="match status" value="1"/>
</dbReference>
<reference evidence="3" key="1">
    <citation type="submission" date="2020-01" db="EMBL/GenBank/DDBJ databases">
        <authorList>
            <person name="Rat A."/>
        </authorList>
    </citation>
    <scope>NUCLEOTIDE SEQUENCE</scope>
    <source>
        <strain evidence="3">LMG 28251</strain>
    </source>
</reference>
<dbReference type="PANTHER" id="PTHR42879">
    <property type="entry name" value="3-OXOACYL-(ACYL-CARRIER-PROTEIN) REDUCTASE"/>
    <property type="match status" value="1"/>
</dbReference>
<dbReference type="Proteomes" id="UP001196068">
    <property type="component" value="Unassembled WGS sequence"/>
</dbReference>
<keyword evidence="4" id="KW-1185">Reference proteome</keyword>
<evidence type="ECO:0000313" key="3">
    <source>
        <dbReference type="EMBL" id="MBR0654310.1"/>
    </source>
</evidence>
<dbReference type="InterPro" id="IPR036291">
    <property type="entry name" value="NAD(P)-bd_dom_sf"/>
</dbReference>
<sequence>MALGLLRAGHRVVAVGHIPDDIPAMVDAAGEDAPRLTCLALDLLQSEAREALVSQAEAIGAVGVLVNNAGLTFTYFDPKRFVDGPRKFWVLEDATVQAVMDTNYMVADCLTRRLVPGMLARSWGRIVNVTTKLDTMDRAGSIPYGPSKAALELASSIWAKDLAGTPVTVNIVNPGAGAHTPGMAQEMRDWSDSGKAPRLLDAEAMAPPLLFVVSREADAVQGWRFDATTWDASVPPVEAARRSGRRAGFLLHPVEDFSAA</sequence>
<comment type="caution">
    <text evidence="3">The sequence shown here is derived from an EMBL/GenBank/DDBJ whole genome shotgun (WGS) entry which is preliminary data.</text>
</comment>
<dbReference type="AlphaFoldDB" id="A0AAF1JV02"/>
<evidence type="ECO:0000313" key="4">
    <source>
        <dbReference type="Proteomes" id="UP001196068"/>
    </source>
</evidence>
<dbReference type="PRINTS" id="PR00081">
    <property type="entry name" value="GDHRDH"/>
</dbReference>
<evidence type="ECO:0000256" key="1">
    <source>
        <dbReference type="ARBA" id="ARBA00006484"/>
    </source>
</evidence>
<dbReference type="EMBL" id="JAAEDH010000003">
    <property type="protein sequence ID" value="MBR0654310.1"/>
    <property type="molecule type" value="Genomic_DNA"/>
</dbReference>
<gene>
    <name evidence="3" type="ORF">GXW79_04365</name>
</gene>
<dbReference type="PANTHER" id="PTHR42879:SF2">
    <property type="entry name" value="3-OXOACYL-[ACYL-CARRIER-PROTEIN] REDUCTASE FABG"/>
    <property type="match status" value="1"/>
</dbReference>
<dbReference type="Gene3D" id="3.40.50.720">
    <property type="entry name" value="NAD(P)-binding Rossmann-like Domain"/>
    <property type="match status" value="1"/>
</dbReference>
<name>A0AAF1JV02_9PROT</name>
<dbReference type="InterPro" id="IPR002347">
    <property type="entry name" value="SDR_fam"/>
</dbReference>
<dbReference type="InterPro" id="IPR050259">
    <property type="entry name" value="SDR"/>
</dbReference>